<dbReference type="InterPro" id="IPR000225">
    <property type="entry name" value="Armadillo"/>
</dbReference>
<dbReference type="Gene3D" id="1.20.930.20">
    <property type="entry name" value="Adaptor protein Cbl, N-terminal domain"/>
    <property type="match status" value="1"/>
</dbReference>
<comment type="pathway">
    <text evidence="2">Protein modification; protein ubiquitination.</text>
</comment>
<dbReference type="Proteomes" id="UP000233837">
    <property type="component" value="Unassembled WGS sequence"/>
</dbReference>
<keyword evidence="11" id="KW-1185">Reference proteome</keyword>
<evidence type="ECO:0000256" key="4">
    <source>
        <dbReference type="ARBA" id="ARBA00022679"/>
    </source>
</evidence>
<evidence type="ECO:0000256" key="2">
    <source>
        <dbReference type="ARBA" id="ARBA00004906"/>
    </source>
</evidence>
<dbReference type="GO" id="GO:0016567">
    <property type="term" value="P:protein ubiquitination"/>
    <property type="evidence" value="ECO:0007669"/>
    <property type="project" value="UniProtKB-UniPathway"/>
</dbReference>
<evidence type="ECO:0000256" key="8">
    <source>
        <dbReference type="SAM" id="MobiDB-lite"/>
    </source>
</evidence>
<dbReference type="PROSITE" id="PS51698">
    <property type="entry name" value="U_BOX"/>
    <property type="match status" value="1"/>
</dbReference>
<evidence type="ECO:0000313" key="11">
    <source>
        <dbReference type="Proteomes" id="UP000233837"/>
    </source>
</evidence>
<feature type="domain" description="U-box" evidence="9">
    <location>
        <begin position="275"/>
        <end position="349"/>
    </location>
</feature>
<dbReference type="SUPFAM" id="SSF48371">
    <property type="entry name" value="ARM repeat"/>
    <property type="match status" value="1"/>
</dbReference>
<evidence type="ECO:0000256" key="1">
    <source>
        <dbReference type="ARBA" id="ARBA00000900"/>
    </source>
</evidence>
<dbReference type="InterPro" id="IPR059179">
    <property type="entry name" value="MLKL-like_MCAfunc"/>
</dbReference>
<feature type="region of interest" description="Disordered" evidence="8">
    <location>
        <begin position="1"/>
        <end position="28"/>
    </location>
</feature>
<dbReference type="EC" id="2.3.2.27" evidence="3"/>
<dbReference type="UniPathway" id="UPA00143"/>
<evidence type="ECO:0000256" key="6">
    <source>
        <dbReference type="ARBA" id="ARBA00022786"/>
    </source>
</evidence>
<dbReference type="InterPro" id="IPR003613">
    <property type="entry name" value="Ubox_domain"/>
</dbReference>
<dbReference type="CDD" id="cd21037">
    <property type="entry name" value="MLKL_NTD"/>
    <property type="match status" value="1"/>
</dbReference>
<dbReference type="Pfam" id="PF25598">
    <property type="entry name" value="ARM_PUB"/>
    <property type="match status" value="1"/>
</dbReference>
<dbReference type="Gene3D" id="1.25.10.10">
    <property type="entry name" value="Leucine-rich Repeat Variant"/>
    <property type="match status" value="2"/>
</dbReference>
<dbReference type="Gene3D" id="3.30.40.10">
    <property type="entry name" value="Zinc/RING finger domain, C3HC4 (zinc finger)"/>
    <property type="match status" value="1"/>
</dbReference>
<dbReference type="InterPro" id="IPR016024">
    <property type="entry name" value="ARM-type_fold"/>
</dbReference>
<reference evidence="10 11" key="2">
    <citation type="journal article" date="2017" name="Nature">
        <title>The Apostasia genome and the evolution of orchids.</title>
        <authorList>
            <person name="Zhang G.Q."/>
            <person name="Liu K.W."/>
            <person name="Li Z."/>
            <person name="Lohaus R."/>
            <person name="Hsiao Y.Y."/>
            <person name="Niu S.C."/>
            <person name="Wang J.Y."/>
            <person name="Lin Y.C."/>
            <person name="Xu Q."/>
            <person name="Chen L.J."/>
            <person name="Yoshida K."/>
            <person name="Fujiwara S."/>
            <person name="Wang Z.W."/>
            <person name="Zhang Y.Q."/>
            <person name="Mitsuda N."/>
            <person name="Wang M."/>
            <person name="Liu G.H."/>
            <person name="Pecoraro L."/>
            <person name="Huang H.X."/>
            <person name="Xiao X.J."/>
            <person name="Lin M."/>
            <person name="Wu X.Y."/>
            <person name="Wu W.L."/>
            <person name="Chen Y.Y."/>
            <person name="Chang S.B."/>
            <person name="Sakamoto S."/>
            <person name="Ohme-Takagi M."/>
            <person name="Yagi M."/>
            <person name="Zeng S.J."/>
            <person name="Shen C.Y."/>
            <person name="Yeh C.M."/>
            <person name="Luo Y.B."/>
            <person name="Tsai W.C."/>
            <person name="Van de Peer Y."/>
            <person name="Liu Z.J."/>
        </authorList>
    </citation>
    <scope>NUCLEOTIDE SEQUENCE [LARGE SCALE GENOMIC DNA]</scope>
    <source>
        <tissue evidence="10">The whole plant</tissue>
    </source>
</reference>
<dbReference type="GO" id="GO:0007166">
    <property type="term" value="P:cell surface receptor signaling pathway"/>
    <property type="evidence" value="ECO:0007669"/>
    <property type="project" value="InterPro"/>
</dbReference>
<evidence type="ECO:0000256" key="7">
    <source>
        <dbReference type="PROSITE-ProRule" id="PRU00259"/>
    </source>
</evidence>
<reference evidence="10 11" key="1">
    <citation type="journal article" date="2016" name="Sci. Rep.">
        <title>The Dendrobium catenatum Lindl. genome sequence provides insights into polysaccharide synthase, floral development and adaptive evolution.</title>
        <authorList>
            <person name="Zhang G.Q."/>
            <person name="Xu Q."/>
            <person name="Bian C."/>
            <person name="Tsai W.C."/>
            <person name="Yeh C.M."/>
            <person name="Liu K.W."/>
            <person name="Yoshida K."/>
            <person name="Zhang L.S."/>
            <person name="Chang S.B."/>
            <person name="Chen F."/>
            <person name="Shi Y."/>
            <person name="Su Y.Y."/>
            <person name="Zhang Y.Q."/>
            <person name="Chen L.J."/>
            <person name="Yin Y."/>
            <person name="Lin M."/>
            <person name="Huang H."/>
            <person name="Deng H."/>
            <person name="Wang Z.W."/>
            <person name="Zhu S.L."/>
            <person name="Zhao X."/>
            <person name="Deng C."/>
            <person name="Niu S.C."/>
            <person name="Huang J."/>
            <person name="Wang M."/>
            <person name="Liu G.H."/>
            <person name="Yang H.J."/>
            <person name="Xiao X.J."/>
            <person name="Hsiao Y.Y."/>
            <person name="Wu W.L."/>
            <person name="Chen Y.Y."/>
            <person name="Mitsuda N."/>
            <person name="Ohme-Takagi M."/>
            <person name="Luo Y.B."/>
            <person name="Van de Peer Y."/>
            <person name="Liu Z.J."/>
        </authorList>
    </citation>
    <scope>NUCLEOTIDE SEQUENCE [LARGE SCALE GENOMIC DNA]</scope>
    <source>
        <tissue evidence="10">The whole plant</tissue>
    </source>
</reference>
<protein>
    <recommendedName>
        <fullName evidence="3">RING-type E3 ubiquitin transferase</fullName>
        <ecNumber evidence="3">2.3.2.27</ecNumber>
    </recommendedName>
</protein>
<dbReference type="InterPro" id="IPR011989">
    <property type="entry name" value="ARM-like"/>
</dbReference>
<dbReference type="Pfam" id="PF04564">
    <property type="entry name" value="U-box"/>
    <property type="match status" value="1"/>
</dbReference>
<evidence type="ECO:0000256" key="5">
    <source>
        <dbReference type="ARBA" id="ARBA00022737"/>
    </source>
</evidence>
<dbReference type="SMART" id="SM00185">
    <property type="entry name" value="ARM"/>
    <property type="match status" value="5"/>
</dbReference>
<dbReference type="FunFam" id="3.30.40.10:FF:000335">
    <property type="entry name" value="RING-type E3 ubiquitin transferase"/>
    <property type="match status" value="1"/>
</dbReference>
<dbReference type="SMART" id="SM00504">
    <property type="entry name" value="Ubox"/>
    <property type="match status" value="1"/>
</dbReference>
<dbReference type="PANTHER" id="PTHR23315">
    <property type="entry name" value="U BOX DOMAIN-CONTAINING"/>
    <property type="match status" value="1"/>
</dbReference>
<dbReference type="FunFam" id="1.20.930.20:FF:000002">
    <property type="entry name" value="RING-type E3 ubiquitin transferase"/>
    <property type="match status" value="1"/>
</dbReference>
<dbReference type="InterPro" id="IPR057623">
    <property type="entry name" value="PUB12-19-like_N"/>
</dbReference>
<dbReference type="InterPro" id="IPR058678">
    <property type="entry name" value="ARM_PUB"/>
</dbReference>
<dbReference type="AlphaFoldDB" id="A0A2I0WLM9"/>
<evidence type="ECO:0000313" key="10">
    <source>
        <dbReference type="EMBL" id="PKU76562.1"/>
    </source>
</evidence>
<dbReference type="PANTHER" id="PTHR23315:SF49">
    <property type="entry name" value="RING-TYPE E3 UBIQUITIN TRANSFERASE"/>
    <property type="match status" value="1"/>
</dbReference>
<dbReference type="Pfam" id="PF25368">
    <property type="entry name" value="PUB10_N"/>
    <property type="match status" value="1"/>
</dbReference>
<dbReference type="FunFam" id="1.25.10.10:FF:000082">
    <property type="entry name" value="RING-type E3 ubiquitin transferase"/>
    <property type="match status" value="1"/>
</dbReference>
<dbReference type="InterPro" id="IPR013083">
    <property type="entry name" value="Znf_RING/FYVE/PHD"/>
</dbReference>
<dbReference type="SUPFAM" id="SSF57850">
    <property type="entry name" value="RING/U-box"/>
    <property type="match status" value="1"/>
</dbReference>
<dbReference type="InterPro" id="IPR045210">
    <property type="entry name" value="RING-Ubox_PUB"/>
</dbReference>
<feature type="repeat" description="ARM" evidence="7">
    <location>
        <begin position="408"/>
        <end position="450"/>
    </location>
</feature>
<feature type="compositionally biased region" description="Basic and acidic residues" evidence="8">
    <location>
        <begin position="1"/>
        <end position="11"/>
    </location>
</feature>
<dbReference type="GO" id="GO:0061630">
    <property type="term" value="F:ubiquitin protein ligase activity"/>
    <property type="evidence" value="ECO:0007669"/>
    <property type="project" value="UniProtKB-EC"/>
</dbReference>
<dbReference type="EMBL" id="KZ502537">
    <property type="protein sequence ID" value="PKU76562.1"/>
    <property type="molecule type" value="Genomic_DNA"/>
</dbReference>
<dbReference type="PROSITE" id="PS50176">
    <property type="entry name" value="ARM_REPEAT"/>
    <property type="match status" value="1"/>
</dbReference>
<name>A0A2I0WLM9_9ASPA</name>
<keyword evidence="5" id="KW-0677">Repeat</keyword>
<dbReference type="CDD" id="cd16664">
    <property type="entry name" value="RING-Ubox_PUB"/>
    <property type="match status" value="1"/>
</dbReference>
<keyword evidence="4" id="KW-0808">Transferase</keyword>
<sequence>MEKVSDADLSREAATAADGGGGGGDKESEMDVDDLVLELLETVETVQSFSDYRRTQRKECHNLIRRMKLAVPLLEEIRDLEIPVPDDVCARLYRLRTAFTAAKKLLRCCHDGSKIYLALESEAVMNRFHFVNEKLTQAVDGMPYDGLCISDEAKEQLELMCSQLKRAKGRTDTQDMELAMDLMVLLSQKEEDRNANSCILERLAKKLDLHSLPDLGAEAMAIKMLIKERSGQNIESTQQIISLLSKFKQNAGIEDCDGLNEIMLPKYLEKCPSLMIPNDFLCPISLEIMTDPVIIATGQTYERSSIQKWLDAGHRNCPKTRQPLAHLSLAPNYALRNVISQWCMKNKVELMKKDSLVNSKPKDHKEEIETLVQDLSSLHLDTQRKAVKRIRMLSKENPENRILIAKCGGIPSLVSLLSYPDSKIQENTVTALLNLSIDETNKQLITKAGAIPPIIGVLKGGTMEARENSAAALFSLSMLDENKVLVGDLNGIPPLIDLLQNGTLTGKKDATIALFNLCLNSMNKTRAIKAGIVKPLLQVLDDKQLAMIDEALSIILLLSTQSDGRAEIGELSFIEKLVGYIRDGAPKTKECALSVLLELCTHKPSFLLVSLQFGVYEHLCEVAESGTQRAQRKANSLLQLMRKTGQIL</sequence>
<organism evidence="10 11">
    <name type="scientific">Dendrobium catenatum</name>
    <dbReference type="NCBI Taxonomy" id="906689"/>
    <lineage>
        <taxon>Eukaryota</taxon>
        <taxon>Viridiplantae</taxon>
        <taxon>Streptophyta</taxon>
        <taxon>Embryophyta</taxon>
        <taxon>Tracheophyta</taxon>
        <taxon>Spermatophyta</taxon>
        <taxon>Magnoliopsida</taxon>
        <taxon>Liliopsida</taxon>
        <taxon>Asparagales</taxon>
        <taxon>Orchidaceae</taxon>
        <taxon>Epidendroideae</taxon>
        <taxon>Malaxideae</taxon>
        <taxon>Dendrobiinae</taxon>
        <taxon>Dendrobium</taxon>
    </lineage>
</organism>
<gene>
    <name evidence="10" type="primary">PUB15</name>
    <name evidence="10" type="ORF">MA16_Dca001166</name>
</gene>
<evidence type="ECO:0000259" key="9">
    <source>
        <dbReference type="PROSITE" id="PS51698"/>
    </source>
</evidence>
<evidence type="ECO:0000256" key="3">
    <source>
        <dbReference type="ARBA" id="ARBA00012483"/>
    </source>
</evidence>
<dbReference type="InterPro" id="IPR036537">
    <property type="entry name" value="Adaptor_Cbl_N_dom_sf"/>
</dbReference>
<accession>A0A2I0WLM9</accession>
<keyword evidence="6" id="KW-0833">Ubl conjugation pathway</keyword>
<proteinExistence type="predicted"/>
<comment type="catalytic activity">
    <reaction evidence="1">
        <text>S-ubiquitinyl-[E2 ubiquitin-conjugating enzyme]-L-cysteine + [acceptor protein]-L-lysine = [E2 ubiquitin-conjugating enzyme]-L-cysteine + N(6)-ubiquitinyl-[acceptor protein]-L-lysine.</text>
        <dbReference type="EC" id="2.3.2.27"/>
    </reaction>
</comment>